<evidence type="ECO:0008006" key="11">
    <source>
        <dbReference type="Google" id="ProtNLM"/>
    </source>
</evidence>
<evidence type="ECO:0000256" key="2">
    <source>
        <dbReference type="ARBA" id="ARBA00006727"/>
    </source>
</evidence>
<feature type="transmembrane region" description="Helical" evidence="8">
    <location>
        <begin position="337"/>
        <end position="359"/>
    </location>
</feature>
<dbReference type="Pfam" id="PF07690">
    <property type="entry name" value="MFS_1"/>
    <property type="match status" value="1"/>
</dbReference>
<dbReference type="AlphaFoldDB" id="A0A072PLS4"/>
<feature type="transmembrane region" description="Helical" evidence="8">
    <location>
        <begin position="371"/>
        <end position="393"/>
    </location>
</feature>
<comment type="subcellular location">
    <subcellularLocation>
        <location evidence="1">Membrane</location>
        <topology evidence="1">Multi-pass membrane protein</topology>
    </subcellularLocation>
</comment>
<dbReference type="HOGENOM" id="CLU_001265_1_0_1"/>
<dbReference type="GO" id="GO:0016020">
    <property type="term" value="C:membrane"/>
    <property type="evidence" value="ECO:0007669"/>
    <property type="project" value="UniProtKB-SubCell"/>
</dbReference>
<evidence type="ECO:0000256" key="7">
    <source>
        <dbReference type="SAM" id="MobiDB-lite"/>
    </source>
</evidence>
<feature type="transmembrane region" description="Helical" evidence="8">
    <location>
        <begin position="277"/>
        <end position="294"/>
    </location>
</feature>
<evidence type="ECO:0000256" key="5">
    <source>
        <dbReference type="ARBA" id="ARBA00022989"/>
    </source>
</evidence>
<feature type="transmembrane region" description="Helical" evidence="8">
    <location>
        <begin position="133"/>
        <end position="154"/>
    </location>
</feature>
<comment type="caution">
    <text evidence="9">The sequence shown here is derived from an EMBL/GenBank/DDBJ whole genome shotgun (WGS) entry which is preliminary data.</text>
</comment>
<dbReference type="InterPro" id="IPR050327">
    <property type="entry name" value="Proton-linked_MCT"/>
</dbReference>
<dbReference type="SUPFAM" id="SSF103473">
    <property type="entry name" value="MFS general substrate transporter"/>
    <property type="match status" value="1"/>
</dbReference>
<evidence type="ECO:0000313" key="10">
    <source>
        <dbReference type="Proteomes" id="UP000027920"/>
    </source>
</evidence>
<comment type="similarity">
    <text evidence="2">Belongs to the major facilitator superfamily. Monocarboxylate porter (TC 2.A.1.13) family.</text>
</comment>
<dbReference type="PANTHER" id="PTHR11360">
    <property type="entry name" value="MONOCARBOXYLATE TRANSPORTER"/>
    <property type="match status" value="1"/>
</dbReference>
<feature type="transmembrane region" description="Helical" evidence="8">
    <location>
        <begin position="109"/>
        <end position="127"/>
    </location>
</feature>
<name>A0A072PLS4_9EURO</name>
<dbReference type="Gene3D" id="1.20.1250.20">
    <property type="entry name" value="MFS general substrate transporter like domains"/>
    <property type="match status" value="1"/>
</dbReference>
<accession>A0A072PLS4</accession>
<sequence>MGDDSVNESGDRSGVEVQKEHETTPRKPDLLPEEGFQGWLCVFGAFLCLFCSFGFLNAIGVFQTTYQDTYLSNYTPSDIAWIFAVQLALLWAPGPFFGRLVDTYGPAPVLYPGAFLCIFGLCMTSLATEYYQIFLAQGLAFGLGAGAVFTASTVCVGQWFLRRRGLAIGIVTTGSSLGGVIYPVFLDKIILQVGFPGALRYTALLMGILLASSCFMIKARLPREKWNPNTKWFDPLLFKDKQFALYTVGTWLVMWGIWAPFDFVSSFALNEGFQPDLALYLISIINAASIPGRIVPPHLGDRIGHFNVITACALLMGGSMLTLWLPFNYHHSHAGTIIFAVVYGLVSGGFISLMIPCVFKLGSLETLGHRFGTFQIVVATSMLTGLPIMGAILNNQNKVDFSGLQIFASVSTLVGTALLAASTYYLAKARKIWTI</sequence>
<dbReference type="EMBL" id="AMGV01000002">
    <property type="protein sequence ID" value="KEF61059.1"/>
    <property type="molecule type" value="Genomic_DNA"/>
</dbReference>
<dbReference type="OrthoDB" id="5667at2759"/>
<dbReference type="Proteomes" id="UP000027920">
    <property type="component" value="Unassembled WGS sequence"/>
</dbReference>
<evidence type="ECO:0000256" key="1">
    <source>
        <dbReference type="ARBA" id="ARBA00004141"/>
    </source>
</evidence>
<keyword evidence="3" id="KW-0813">Transport</keyword>
<evidence type="ECO:0000256" key="8">
    <source>
        <dbReference type="SAM" id="Phobius"/>
    </source>
</evidence>
<proteinExistence type="inferred from homology"/>
<dbReference type="CDD" id="cd17352">
    <property type="entry name" value="MFS_MCT_SLC16"/>
    <property type="match status" value="1"/>
</dbReference>
<protein>
    <recommendedName>
        <fullName evidence="11">Major facilitator superfamily (MFS) profile domain-containing protein</fullName>
    </recommendedName>
</protein>
<dbReference type="VEuPathDB" id="FungiDB:A1O9_02624"/>
<dbReference type="PANTHER" id="PTHR11360:SF224">
    <property type="entry name" value="MAJOR FACILITATOR SUPERFAMILY (MFS) PROFILE DOMAIN-CONTAINING PROTEIN-RELATED"/>
    <property type="match status" value="1"/>
</dbReference>
<keyword evidence="6 8" id="KW-0472">Membrane</keyword>
<feature type="transmembrane region" description="Helical" evidence="8">
    <location>
        <begin position="405"/>
        <end position="427"/>
    </location>
</feature>
<evidence type="ECO:0000256" key="3">
    <source>
        <dbReference type="ARBA" id="ARBA00022448"/>
    </source>
</evidence>
<gene>
    <name evidence="9" type="ORF">A1O9_02624</name>
</gene>
<feature type="transmembrane region" description="Helical" evidence="8">
    <location>
        <begin position="79"/>
        <end position="97"/>
    </location>
</feature>
<dbReference type="InterPro" id="IPR011701">
    <property type="entry name" value="MFS"/>
</dbReference>
<feature type="region of interest" description="Disordered" evidence="7">
    <location>
        <begin position="1"/>
        <end position="29"/>
    </location>
</feature>
<organism evidence="9 10">
    <name type="scientific">Exophiala aquamarina CBS 119918</name>
    <dbReference type="NCBI Taxonomy" id="1182545"/>
    <lineage>
        <taxon>Eukaryota</taxon>
        <taxon>Fungi</taxon>
        <taxon>Dikarya</taxon>
        <taxon>Ascomycota</taxon>
        <taxon>Pezizomycotina</taxon>
        <taxon>Eurotiomycetes</taxon>
        <taxon>Chaetothyriomycetidae</taxon>
        <taxon>Chaetothyriales</taxon>
        <taxon>Herpotrichiellaceae</taxon>
        <taxon>Exophiala</taxon>
    </lineage>
</organism>
<keyword evidence="4 8" id="KW-0812">Transmembrane</keyword>
<feature type="transmembrane region" description="Helical" evidence="8">
    <location>
        <begin position="198"/>
        <end position="217"/>
    </location>
</feature>
<evidence type="ECO:0000256" key="4">
    <source>
        <dbReference type="ARBA" id="ARBA00022692"/>
    </source>
</evidence>
<evidence type="ECO:0000256" key="6">
    <source>
        <dbReference type="ARBA" id="ARBA00023136"/>
    </source>
</evidence>
<dbReference type="GeneID" id="25277565"/>
<dbReference type="RefSeq" id="XP_013263649.1">
    <property type="nucleotide sequence ID" value="XM_013408195.1"/>
</dbReference>
<keyword evidence="5 8" id="KW-1133">Transmembrane helix</keyword>
<reference evidence="9 10" key="1">
    <citation type="submission" date="2013-03" db="EMBL/GenBank/DDBJ databases">
        <title>The Genome Sequence of Exophiala aquamarina CBS 119918.</title>
        <authorList>
            <consortium name="The Broad Institute Genomics Platform"/>
            <person name="Cuomo C."/>
            <person name="de Hoog S."/>
            <person name="Gorbushina A."/>
            <person name="Walker B."/>
            <person name="Young S.K."/>
            <person name="Zeng Q."/>
            <person name="Gargeya S."/>
            <person name="Fitzgerald M."/>
            <person name="Haas B."/>
            <person name="Abouelleil A."/>
            <person name="Allen A.W."/>
            <person name="Alvarado L."/>
            <person name="Arachchi H.M."/>
            <person name="Berlin A.M."/>
            <person name="Chapman S.B."/>
            <person name="Gainer-Dewar J."/>
            <person name="Goldberg J."/>
            <person name="Griggs A."/>
            <person name="Gujja S."/>
            <person name="Hansen M."/>
            <person name="Howarth C."/>
            <person name="Imamovic A."/>
            <person name="Ireland A."/>
            <person name="Larimer J."/>
            <person name="McCowan C."/>
            <person name="Murphy C."/>
            <person name="Pearson M."/>
            <person name="Poon T.W."/>
            <person name="Priest M."/>
            <person name="Roberts A."/>
            <person name="Saif S."/>
            <person name="Shea T."/>
            <person name="Sisk P."/>
            <person name="Sykes S."/>
            <person name="Wortman J."/>
            <person name="Nusbaum C."/>
            <person name="Birren B."/>
        </authorList>
    </citation>
    <scope>NUCLEOTIDE SEQUENCE [LARGE SCALE GENOMIC DNA]</scope>
    <source>
        <strain evidence="9 10">CBS 119918</strain>
    </source>
</reference>
<feature type="transmembrane region" description="Helical" evidence="8">
    <location>
        <begin position="166"/>
        <end position="186"/>
    </location>
</feature>
<feature type="transmembrane region" description="Helical" evidence="8">
    <location>
        <begin position="306"/>
        <end position="325"/>
    </location>
</feature>
<dbReference type="GO" id="GO:0022857">
    <property type="term" value="F:transmembrane transporter activity"/>
    <property type="evidence" value="ECO:0007669"/>
    <property type="project" value="InterPro"/>
</dbReference>
<dbReference type="InterPro" id="IPR036259">
    <property type="entry name" value="MFS_trans_sf"/>
</dbReference>
<feature type="transmembrane region" description="Helical" evidence="8">
    <location>
        <begin position="243"/>
        <end position="261"/>
    </location>
</feature>
<keyword evidence="10" id="KW-1185">Reference proteome</keyword>
<feature type="compositionally biased region" description="Basic and acidic residues" evidence="7">
    <location>
        <begin position="9"/>
        <end position="29"/>
    </location>
</feature>
<evidence type="ECO:0000313" key="9">
    <source>
        <dbReference type="EMBL" id="KEF61059.1"/>
    </source>
</evidence>
<feature type="transmembrane region" description="Helical" evidence="8">
    <location>
        <begin position="36"/>
        <end position="59"/>
    </location>
</feature>